<evidence type="ECO:0000313" key="4">
    <source>
        <dbReference type="Proteomes" id="UP001586593"/>
    </source>
</evidence>
<evidence type="ECO:0000313" key="3">
    <source>
        <dbReference type="EMBL" id="KAL1845151.1"/>
    </source>
</evidence>
<keyword evidence="4" id="KW-1185">Reference proteome</keyword>
<evidence type="ECO:0000256" key="2">
    <source>
        <dbReference type="SAM" id="Phobius"/>
    </source>
</evidence>
<evidence type="ECO:0000256" key="1">
    <source>
        <dbReference type="SAM" id="MobiDB-lite"/>
    </source>
</evidence>
<comment type="caution">
    <text evidence="3">The sequence shown here is derived from an EMBL/GenBank/DDBJ whole genome shotgun (WGS) entry which is preliminary data.</text>
</comment>
<dbReference type="Proteomes" id="UP001586593">
    <property type="component" value="Unassembled WGS sequence"/>
</dbReference>
<reference evidence="3 4" key="1">
    <citation type="journal article" date="2024" name="Commun. Biol.">
        <title>Comparative genomic analysis of thermophilic fungi reveals convergent evolutionary adaptations and gene losses.</title>
        <authorList>
            <person name="Steindorff A.S."/>
            <person name="Aguilar-Pontes M.V."/>
            <person name="Robinson A.J."/>
            <person name="Andreopoulos B."/>
            <person name="LaButti K."/>
            <person name="Kuo A."/>
            <person name="Mondo S."/>
            <person name="Riley R."/>
            <person name="Otillar R."/>
            <person name="Haridas S."/>
            <person name="Lipzen A."/>
            <person name="Grimwood J."/>
            <person name="Schmutz J."/>
            <person name="Clum A."/>
            <person name="Reid I.D."/>
            <person name="Moisan M.C."/>
            <person name="Butler G."/>
            <person name="Nguyen T.T.M."/>
            <person name="Dewar K."/>
            <person name="Conant G."/>
            <person name="Drula E."/>
            <person name="Henrissat B."/>
            <person name="Hansel C."/>
            <person name="Singer S."/>
            <person name="Hutchinson M.I."/>
            <person name="de Vries R.P."/>
            <person name="Natvig D.O."/>
            <person name="Powell A.J."/>
            <person name="Tsang A."/>
            <person name="Grigoriev I.V."/>
        </authorList>
    </citation>
    <scope>NUCLEOTIDE SEQUENCE [LARGE SCALE GENOMIC DNA]</scope>
    <source>
        <strain evidence="3 4">ATCC 24622</strain>
    </source>
</reference>
<feature type="region of interest" description="Disordered" evidence="1">
    <location>
        <begin position="1"/>
        <end position="93"/>
    </location>
</feature>
<keyword evidence="2" id="KW-0472">Membrane</keyword>
<organism evidence="3 4">
    <name type="scientific">Phialemonium thermophilum</name>
    <dbReference type="NCBI Taxonomy" id="223376"/>
    <lineage>
        <taxon>Eukaryota</taxon>
        <taxon>Fungi</taxon>
        <taxon>Dikarya</taxon>
        <taxon>Ascomycota</taxon>
        <taxon>Pezizomycotina</taxon>
        <taxon>Sordariomycetes</taxon>
        <taxon>Sordariomycetidae</taxon>
        <taxon>Cephalothecales</taxon>
        <taxon>Cephalothecaceae</taxon>
        <taxon>Phialemonium</taxon>
    </lineage>
</organism>
<accession>A0ABR3VTZ4</accession>
<protein>
    <submittedName>
        <fullName evidence="3">Uncharacterized protein</fullName>
    </submittedName>
</protein>
<dbReference type="EMBL" id="JAZHXJ010001234">
    <property type="protein sequence ID" value="KAL1845151.1"/>
    <property type="molecule type" value="Genomic_DNA"/>
</dbReference>
<name>A0ABR3VTZ4_9PEZI</name>
<feature type="transmembrane region" description="Helical" evidence="2">
    <location>
        <begin position="140"/>
        <end position="160"/>
    </location>
</feature>
<keyword evidence="2" id="KW-1133">Transmembrane helix</keyword>
<proteinExistence type="predicted"/>
<sequence length="176" mass="20131">MGVPAQAEHGAERRSRGNRGANGNQQKEERKPKTGKTKGHARVASWQEKHDAQGRPDRWRHPFPFVHTHGRLDDRKARGRKRSRAKTTPSLPPLSHVWSIERTAEEVRDDRWWKKGQVPAVVPNLNEQQPTLPPARPPPFFFSFFLFPFSFFPFSFVWLCPSPLPRSTAPTLGPTA</sequence>
<feature type="compositionally biased region" description="Basic and acidic residues" evidence="1">
    <location>
        <begin position="47"/>
        <end position="60"/>
    </location>
</feature>
<keyword evidence="2" id="KW-0812">Transmembrane</keyword>
<gene>
    <name evidence="3" type="ORF">VTK73DRAFT_1030</name>
</gene>